<reference evidence="1 2" key="1">
    <citation type="submission" date="2019-01" db="EMBL/GenBank/DDBJ databases">
        <title>Draft genome sequence of Psathyrella aberdarensis IHI B618.</title>
        <authorList>
            <person name="Buettner E."/>
            <person name="Kellner H."/>
        </authorList>
    </citation>
    <scope>NUCLEOTIDE SEQUENCE [LARGE SCALE GENOMIC DNA]</scope>
    <source>
        <strain evidence="1 2">IHI B618</strain>
    </source>
</reference>
<proteinExistence type="predicted"/>
<name>A0A4Q2D316_9AGAR</name>
<dbReference type="InterPro" id="IPR052055">
    <property type="entry name" value="Hepadnavirus_pol/RT"/>
</dbReference>
<dbReference type="PANTHER" id="PTHR33050">
    <property type="entry name" value="REVERSE TRANSCRIPTASE DOMAIN-CONTAINING PROTEIN"/>
    <property type="match status" value="1"/>
</dbReference>
<dbReference type="Proteomes" id="UP000290288">
    <property type="component" value="Unassembled WGS sequence"/>
</dbReference>
<dbReference type="STRING" id="2316362.A0A4Q2D316"/>
<evidence type="ECO:0000313" key="2">
    <source>
        <dbReference type="Proteomes" id="UP000290288"/>
    </source>
</evidence>
<dbReference type="PANTHER" id="PTHR33050:SF7">
    <property type="entry name" value="RIBONUCLEASE H"/>
    <property type="match status" value="1"/>
</dbReference>
<sequence>MELKNALKRRSYEALTPYRGKEWEKMLNECGLLDKYERVVEGLRHGFHLGIPVVNTTFTPPNHRSVKRYAEAFQTIVQQELKTQRYLGPCTAQEMEQLIGLFQSSPISLIPKAGRPGKFCAIHNFSHPYEPKGSVNSINTHISTEEFPCTWGMFSTIWLLVARLPPSSQVSIRDVAEAYRTIPAHPNQWPGLVVKLGDDNSYAINTCNDFGLVSGGGAYGMVADAELDIFRRQGMGPASRWVDDHFFVRILWTHLAEYNAKRKKWCGEIKVNGGHIQERSRIWYKGKPLASRHAEEFDEDMEVELRDLTTERGANSEAEPFCYNDDDIDQLSAKLGTIWEKSKTVHFQAIVPFLGLSWDLDRCTVSLLEEKQAKYLHAIKEWKSREQHTLEQVQGLYGKLLHTTLVIPKGRAYLTKLESMLGTFNDRPFVLHHAP</sequence>
<organism evidence="1 2">
    <name type="scientific">Candolleomyces aberdarensis</name>
    <dbReference type="NCBI Taxonomy" id="2316362"/>
    <lineage>
        <taxon>Eukaryota</taxon>
        <taxon>Fungi</taxon>
        <taxon>Dikarya</taxon>
        <taxon>Basidiomycota</taxon>
        <taxon>Agaricomycotina</taxon>
        <taxon>Agaricomycetes</taxon>
        <taxon>Agaricomycetidae</taxon>
        <taxon>Agaricales</taxon>
        <taxon>Agaricineae</taxon>
        <taxon>Psathyrellaceae</taxon>
        <taxon>Candolleomyces</taxon>
    </lineage>
</organism>
<dbReference type="EMBL" id="SDEE01000856">
    <property type="protein sequence ID" value="RXW13677.1"/>
    <property type="molecule type" value="Genomic_DNA"/>
</dbReference>
<dbReference type="AlphaFoldDB" id="A0A4Q2D316"/>
<keyword evidence="2" id="KW-1185">Reference proteome</keyword>
<dbReference type="OrthoDB" id="2678913at2759"/>
<protein>
    <submittedName>
        <fullName evidence="1">Uncharacterized protein</fullName>
    </submittedName>
</protein>
<evidence type="ECO:0000313" key="1">
    <source>
        <dbReference type="EMBL" id="RXW13677.1"/>
    </source>
</evidence>
<comment type="caution">
    <text evidence="1">The sequence shown here is derived from an EMBL/GenBank/DDBJ whole genome shotgun (WGS) entry which is preliminary data.</text>
</comment>
<accession>A0A4Q2D316</accession>
<gene>
    <name evidence="1" type="ORF">EST38_g12183</name>
</gene>